<feature type="transmembrane region" description="Helical" evidence="7">
    <location>
        <begin position="134"/>
        <end position="156"/>
    </location>
</feature>
<dbReference type="AlphaFoldDB" id="A0A368T9U8"/>
<keyword evidence="5 7" id="KW-1133">Transmembrane helix</keyword>
<keyword evidence="2 7" id="KW-0813">Transport</keyword>
<dbReference type="EMBL" id="QEIN01000024">
    <property type="protein sequence ID" value="RCV61178.1"/>
    <property type="molecule type" value="Genomic_DNA"/>
</dbReference>
<gene>
    <name evidence="9" type="ORF">DEF24_04935</name>
</gene>
<evidence type="ECO:0000256" key="3">
    <source>
        <dbReference type="ARBA" id="ARBA00022475"/>
    </source>
</evidence>
<keyword evidence="6 7" id="KW-0472">Membrane</keyword>
<evidence type="ECO:0000256" key="6">
    <source>
        <dbReference type="ARBA" id="ARBA00023136"/>
    </source>
</evidence>
<dbReference type="Proteomes" id="UP000253318">
    <property type="component" value="Unassembled WGS sequence"/>
</dbReference>
<protein>
    <submittedName>
        <fullName evidence="9">Peptide ABC transporter permease</fullName>
    </submittedName>
</protein>
<feature type="domain" description="ABC transmembrane type-1" evidence="8">
    <location>
        <begin position="95"/>
        <end position="326"/>
    </location>
</feature>
<evidence type="ECO:0000259" key="8">
    <source>
        <dbReference type="PROSITE" id="PS50928"/>
    </source>
</evidence>
<dbReference type="GO" id="GO:0005886">
    <property type="term" value="C:plasma membrane"/>
    <property type="evidence" value="ECO:0007669"/>
    <property type="project" value="UniProtKB-SubCell"/>
</dbReference>
<proteinExistence type="inferred from homology"/>
<dbReference type="Gene3D" id="1.10.3720.10">
    <property type="entry name" value="MetI-like"/>
    <property type="match status" value="1"/>
</dbReference>
<dbReference type="CDD" id="cd06261">
    <property type="entry name" value="TM_PBP2"/>
    <property type="match status" value="1"/>
</dbReference>
<keyword evidence="3" id="KW-1003">Cell membrane</keyword>
<evidence type="ECO:0000256" key="1">
    <source>
        <dbReference type="ARBA" id="ARBA00004651"/>
    </source>
</evidence>
<evidence type="ECO:0000256" key="4">
    <source>
        <dbReference type="ARBA" id="ARBA00022692"/>
    </source>
</evidence>
<dbReference type="GO" id="GO:0055085">
    <property type="term" value="P:transmembrane transport"/>
    <property type="evidence" value="ECO:0007669"/>
    <property type="project" value="InterPro"/>
</dbReference>
<dbReference type="RefSeq" id="WP_114397141.1">
    <property type="nucleotide sequence ID" value="NZ_QEIM01000028.1"/>
</dbReference>
<evidence type="ECO:0000256" key="7">
    <source>
        <dbReference type="RuleBase" id="RU363032"/>
    </source>
</evidence>
<dbReference type="Pfam" id="PF00528">
    <property type="entry name" value="BPD_transp_1"/>
    <property type="match status" value="1"/>
</dbReference>
<evidence type="ECO:0000256" key="5">
    <source>
        <dbReference type="ARBA" id="ARBA00022989"/>
    </source>
</evidence>
<feature type="transmembrane region" description="Helical" evidence="7">
    <location>
        <begin position="193"/>
        <end position="218"/>
    </location>
</feature>
<feature type="transmembrane region" description="Helical" evidence="7">
    <location>
        <begin position="101"/>
        <end position="122"/>
    </location>
</feature>
<organism evidence="9 10">
    <name type="scientific">Marinitenerispora sediminis</name>
    <dbReference type="NCBI Taxonomy" id="1931232"/>
    <lineage>
        <taxon>Bacteria</taxon>
        <taxon>Bacillati</taxon>
        <taxon>Actinomycetota</taxon>
        <taxon>Actinomycetes</taxon>
        <taxon>Streptosporangiales</taxon>
        <taxon>Nocardiopsidaceae</taxon>
        <taxon>Marinitenerispora</taxon>
    </lineage>
</organism>
<evidence type="ECO:0000256" key="2">
    <source>
        <dbReference type="ARBA" id="ARBA00022448"/>
    </source>
</evidence>
<dbReference type="PANTHER" id="PTHR43163">
    <property type="entry name" value="DIPEPTIDE TRANSPORT SYSTEM PERMEASE PROTEIN DPPB-RELATED"/>
    <property type="match status" value="1"/>
</dbReference>
<comment type="subcellular location">
    <subcellularLocation>
        <location evidence="1 7">Cell membrane</location>
        <topology evidence="1 7">Multi-pass membrane protein</topology>
    </subcellularLocation>
</comment>
<feature type="transmembrane region" description="Helical" evidence="7">
    <location>
        <begin position="305"/>
        <end position="329"/>
    </location>
</feature>
<dbReference type="OrthoDB" id="9778910at2"/>
<dbReference type="InterPro" id="IPR000515">
    <property type="entry name" value="MetI-like"/>
</dbReference>
<keyword evidence="4 7" id="KW-0812">Transmembrane</keyword>
<feature type="transmembrane region" description="Helical" evidence="7">
    <location>
        <begin position="261"/>
        <end position="285"/>
    </location>
</feature>
<evidence type="ECO:0000313" key="10">
    <source>
        <dbReference type="Proteomes" id="UP000253318"/>
    </source>
</evidence>
<dbReference type="InterPro" id="IPR045621">
    <property type="entry name" value="BPD_transp_1_N"/>
</dbReference>
<keyword evidence="10" id="KW-1185">Reference proteome</keyword>
<dbReference type="InterPro" id="IPR035906">
    <property type="entry name" value="MetI-like_sf"/>
</dbReference>
<dbReference type="SUPFAM" id="SSF161098">
    <property type="entry name" value="MetI-like"/>
    <property type="match status" value="1"/>
</dbReference>
<evidence type="ECO:0000313" key="9">
    <source>
        <dbReference type="EMBL" id="RCV61178.1"/>
    </source>
</evidence>
<dbReference type="PANTHER" id="PTHR43163:SF6">
    <property type="entry name" value="DIPEPTIDE TRANSPORT SYSTEM PERMEASE PROTEIN DPPB-RELATED"/>
    <property type="match status" value="1"/>
</dbReference>
<comment type="similarity">
    <text evidence="7">Belongs to the binding-protein-dependent transport system permease family.</text>
</comment>
<dbReference type="PROSITE" id="PS50928">
    <property type="entry name" value="ABC_TM1"/>
    <property type="match status" value="1"/>
</dbReference>
<name>A0A368T9U8_9ACTN</name>
<reference evidence="9 10" key="1">
    <citation type="submission" date="2018-04" db="EMBL/GenBank/DDBJ databases">
        <title>Novel actinobacteria from marine sediment.</title>
        <authorList>
            <person name="Ng Z.Y."/>
            <person name="Tan G.Y.A."/>
        </authorList>
    </citation>
    <scope>NUCLEOTIDE SEQUENCE [LARGE SCALE GENOMIC DNA]</scope>
    <source>
        <strain evidence="9 10">TPS81</strain>
    </source>
</reference>
<sequence>MLRFALRRLLATVPTLLVVVVISFALTRLLPGDPARAVVGDQAPPEAVERVRAEMGLDQPLPVQFVSYLGGLLRGDLGTAWHTGRPVLEDFADRLPATLELALVSLAIAVLVAVPLGIASAVRRDRPIDHFSRVLGLVGASMPLFWLGLLMINVFYGMLGWEPAPLGRIGQGLNPPTDITGLYLLDAVLSGDVIALGSAAAHVIWPALCLATGTLAVISRMTRSSMLEVVEQDYVRTARAKGMPETVVVGKHALKNAAPPVVTVLGLQLGALMGGAVITETIFSWPGIGSYVTQAILANDYAPVQAFTIISAVVFSLVNLAVDLVHGLLDPRVRHA</sequence>
<comment type="caution">
    <text evidence="9">The sequence shown here is derived from an EMBL/GenBank/DDBJ whole genome shotgun (WGS) entry which is preliminary data.</text>
</comment>
<accession>A0A368T9U8</accession>
<dbReference type="Pfam" id="PF19300">
    <property type="entry name" value="BPD_transp_1_N"/>
    <property type="match status" value="1"/>
</dbReference>